<dbReference type="Proteomes" id="UP000231637">
    <property type="component" value="Chromosome"/>
</dbReference>
<feature type="transmembrane region" description="Helical" evidence="1">
    <location>
        <begin position="7"/>
        <end position="23"/>
    </location>
</feature>
<feature type="transmembrane region" description="Helical" evidence="1">
    <location>
        <begin position="167"/>
        <end position="190"/>
    </location>
</feature>
<gene>
    <name evidence="2" type="ORF">Ga0123462_1117</name>
</gene>
<evidence type="ECO:0000256" key="1">
    <source>
        <dbReference type="SAM" id="Phobius"/>
    </source>
</evidence>
<reference evidence="2 3" key="1">
    <citation type="submission" date="2016-12" db="EMBL/GenBank/DDBJ databases">
        <title>Isolation and genomic insights into novel planktonic Zetaproteobacteria from stratified waters of the Chesapeake Bay.</title>
        <authorList>
            <person name="McAllister S.M."/>
            <person name="Kato S."/>
            <person name="Chan C.S."/>
            <person name="Chiu B.K."/>
            <person name="Field E.K."/>
        </authorList>
    </citation>
    <scope>NUCLEOTIDE SEQUENCE [LARGE SCALE GENOMIC DNA]</scope>
    <source>
        <strain evidence="2 3">CP-8</strain>
    </source>
</reference>
<protein>
    <submittedName>
        <fullName evidence="2">Uncharacterized protein</fullName>
    </submittedName>
</protein>
<accession>A0A2K8L800</accession>
<proteinExistence type="predicted"/>
<dbReference type="KEGG" id="mfn:Ga0123462_1117"/>
<feature type="transmembrane region" description="Helical" evidence="1">
    <location>
        <begin position="210"/>
        <end position="228"/>
    </location>
</feature>
<keyword evidence="1" id="KW-0812">Transmembrane</keyword>
<dbReference type="AlphaFoldDB" id="A0A2K8L800"/>
<sequence length="245" mass="28202">MESLKNYRLIIMALTGIPVLLMTDSQYGDKLLLGYGQEFATLLVFIAFTAAYRAYPLRIKHVMLIGMFVGMAGELFLSLGLGMYHYRLENVPLWLLFGHGLIFALVFRISHKPWIIKKTDVIQNTLLLLAAFYSTLWLIWANDWFGFLCAIAFMVILFSAKKSRLFFLIMFTVVCYIELIGTATGCWYWPETAFNVPAWPTSGNPPSGIAVFYFVFDAIVFWVYMHLLHPKTKLRYQNSILRKSS</sequence>
<keyword evidence="1" id="KW-0472">Membrane</keyword>
<evidence type="ECO:0000313" key="3">
    <source>
        <dbReference type="Proteomes" id="UP000231637"/>
    </source>
</evidence>
<feature type="transmembrane region" description="Helical" evidence="1">
    <location>
        <begin position="62"/>
        <end position="85"/>
    </location>
</feature>
<dbReference type="RefSeq" id="WP_100265379.1">
    <property type="nucleotide sequence ID" value="NZ_CP018800.1"/>
</dbReference>
<feature type="transmembrane region" description="Helical" evidence="1">
    <location>
        <begin position="91"/>
        <end position="109"/>
    </location>
</feature>
<keyword evidence="1" id="KW-1133">Transmembrane helix</keyword>
<dbReference type="EMBL" id="CP018800">
    <property type="protein sequence ID" value="ATX81981.1"/>
    <property type="molecule type" value="Genomic_DNA"/>
</dbReference>
<feature type="transmembrane region" description="Helical" evidence="1">
    <location>
        <begin position="35"/>
        <end position="55"/>
    </location>
</feature>
<name>A0A2K8L800_9PROT</name>
<organism evidence="2 3">
    <name type="scientific">Mariprofundus ferrinatatus</name>
    <dbReference type="NCBI Taxonomy" id="1921087"/>
    <lineage>
        <taxon>Bacteria</taxon>
        <taxon>Pseudomonadati</taxon>
        <taxon>Pseudomonadota</taxon>
        <taxon>Candidatius Mariprofundia</taxon>
        <taxon>Mariprofundales</taxon>
        <taxon>Mariprofundaceae</taxon>
        <taxon>Mariprofundus</taxon>
    </lineage>
</organism>
<keyword evidence="3" id="KW-1185">Reference proteome</keyword>
<feature type="transmembrane region" description="Helical" evidence="1">
    <location>
        <begin position="144"/>
        <end position="160"/>
    </location>
</feature>
<dbReference type="OrthoDB" id="977790at2"/>
<feature type="transmembrane region" description="Helical" evidence="1">
    <location>
        <begin position="121"/>
        <end position="138"/>
    </location>
</feature>
<evidence type="ECO:0000313" key="2">
    <source>
        <dbReference type="EMBL" id="ATX81981.1"/>
    </source>
</evidence>